<sequence length="106" mass="11996">MSDLVYLSIEKKEFLDCLKKQFYAGHGNGVRQTLIELGLITADIRKAEAKKLLGCSTYDRAVEKGYIVERKLNPEKRNSSIVVSRSQVFFVRDLVLEGDGMEVKVV</sequence>
<keyword evidence="2" id="KW-1185">Reference proteome</keyword>
<accession>A0AC61NMB4</accession>
<organism evidence="1 2">
    <name type="scientific">Halosquirtibacter laminarini</name>
    <dbReference type="NCBI Taxonomy" id="3374600"/>
    <lineage>
        <taxon>Bacteria</taxon>
        <taxon>Pseudomonadati</taxon>
        <taxon>Bacteroidota</taxon>
        <taxon>Bacteroidia</taxon>
        <taxon>Marinilabiliales</taxon>
        <taxon>Prolixibacteraceae</taxon>
        <taxon>Halosquirtibacter</taxon>
    </lineage>
</organism>
<dbReference type="EMBL" id="CP081303">
    <property type="protein sequence ID" value="QZE15526.1"/>
    <property type="molecule type" value="Genomic_DNA"/>
</dbReference>
<proteinExistence type="predicted"/>
<reference evidence="1" key="1">
    <citation type="submission" date="2021-08" db="EMBL/GenBank/DDBJ databases">
        <title>Novel anaerobic bacterium isolated from sea squirt in East Sea, Republic of Korea.</title>
        <authorList>
            <person name="Nguyen T.H."/>
            <person name="Li Z."/>
            <person name="Lee Y.-J."/>
            <person name="Ko J."/>
            <person name="Kim S.-G."/>
        </authorList>
    </citation>
    <scope>NUCLEOTIDE SEQUENCE</scope>
    <source>
        <strain evidence="1">KCTC 25031</strain>
    </source>
</reference>
<protein>
    <submittedName>
        <fullName evidence="1">Uncharacterized protein</fullName>
    </submittedName>
</protein>
<evidence type="ECO:0000313" key="2">
    <source>
        <dbReference type="Proteomes" id="UP000826212"/>
    </source>
</evidence>
<gene>
    <name evidence="1" type="ORF">K4L44_06755</name>
</gene>
<name>A0AC61NMB4_9BACT</name>
<dbReference type="Proteomes" id="UP000826212">
    <property type="component" value="Chromosome"/>
</dbReference>
<evidence type="ECO:0000313" key="1">
    <source>
        <dbReference type="EMBL" id="QZE15526.1"/>
    </source>
</evidence>